<dbReference type="Pfam" id="PF13516">
    <property type="entry name" value="LRR_6"/>
    <property type="match status" value="4"/>
</dbReference>
<feature type="region of interest" description="Disordered" evidence="4">
    <location>
        <begin position="160"/>
        <end position="183"/>
    </location>
</feature>
<accession>F6ZXM2</accession>
<dbReference type="PANTHER" id="PTHR24107:SF27">
    <property type="entry name" value="DYNEIN REGULATORY COMPLEX SUBUNIT 5"/>
    <property type="match status" value="1"/>
</dbReference>
<keyword evidence="2" id="KW-0963">Cytoplasm</keyword>
<evidence type="ECO:0000256" key="4">
    <source>
        <dbReference type="SAM" id="MobiDB-lite"/>
    </source>
</evidence>
<reference evidence="5" key="2">
    <citation type="submission" date="2025-09" db="UniProtKB">
        <authorList>
            <consortium name="Ensembl"/>
        </authorList>
    </citation>
    <scope>IDENTIFICATION</scope>
    <source>
        <strain evidence="5">Glennie</strain>
    </source>
</reference>
<dbReference type="GeneTree" id="ENSGT00940000159341"/>
<dbReference type="PANTHER" id="PTHR24107">
    <property type="entry name" value="YNEIN REGULATORY COMPLEX SUBUNIT 5"/>
    <property type="match status" value="1"/>
</dbReference>
<dbReference type="InterPro" id="IPR001611">
    <property type="entry name" value="Leu-rich_rpt"/>
</dbReference>
<dbReference type="OrthoDB" id="341587at2759"/>
<evidence type="ECO:0000313" key="5">
    <source>
        <dbReference type="Ensembl" id="ENSOANP00000015023.4"/>
    </source>
</evidence>
<dbReference type="FunCoup" id="F6ZXM2">
    <property type="interactions" value="81"/>
</dbReference>
<dbReference type="InParanoid" id="F6ZXM2"/>
<keyword evidence="6" id="KW-1185">Reference proteome</keyword>
<dbReference type="GO" id="GO:0030317">
    <property type="term" value="P:flagellated sperm motility"/>
    <property type="evidence" value="ECO:0007669"/>
    <property type="project" value="Ensembl"/>
</dbReference>
<comment type="subcellular location">
    <subcellularLocation>
        <location evidence="1">Cytoplasm</location>
        <location evidence="1">Cytoskeleton</location>
    </subcellularLocation>
</comment>
<evidence type="ECO:0000313" key="6">
    <source>
        <dbReference type="Proteomes" id="UP000002279"/>
    </source>
</evidence>
<dbReference type="Proteomes" id="UP000002279">
    <property type="component" value="Unplaced"/>
</dbReference>
<dbReference type="GO" id="GO:0036126">
    <property type="term" value="C:sperm flagellum"/>
    <property type="evidence" value="ECO:0007669"/>
    <property type="project" value="Ensembl"/>
</dbReference>
<evidence type="ECO:0000256" key="1">
    <source>
        <dbReference type="ARBA" id="ARBA00004245"/>
    </source>
</evidence>
<dbReference type="HOGENOM" id="CLU_029623_1_0_1"/>
<evidence type="ECO:0000256" key="2">
    <source>
        <dbReference type="ARBA" id="ARBA00022490"/>
    </source>
</evidence>
<protein>
    <submittedName>
        <fullName evidence="5">T-complex-associated-testis-expressed 1</fullName>
    </submittedName>
</protein>
<keyword evidence="3" id="KW-0206">Cytoskeleton</keyword>
<dbReference type="OMA" id="PVCHVAR"/>
<reference evidence="5" key="1">
    <citation type="submission" date="2025-08" db="UniProtKB">
        <authorList>
            <consortium name="Ensembl"/>
        </authorList>
    </citation>
    <scope>IDENTIFICATION</scope>
    <source>
        <strain evidence="5">Glennie</strain>
    </source>
</reference>
<dbReference type="Gene3D" id="3.80.10.10">
    <property type="entry name" value="Ribonuclease Inhibitor"/>
    <property type="match status" value="2"/>
</dbReference>
<gene>
    <name evidence="5" type="primary">TCTE1</name>
</gene>
<dbReference type="GeneID" id="100076629"/>
<dbReference type="AlphaFoldDB" id="F6ZXM2"/>
<dbReference type="Bgee" id="ENSOANG00000009454">
    <property type="expression patterns" value="Expressed in testis and 6 other cell types or tissues"/>
</dbReference>
<dbReference type="SUPFAM" id="SSF52047">
    <property type="entry name" value="RNI-like"/>
    <property type="match status" value="1"/>
</dbReference>
<organism evidence="5 6">
    <name type="scientific">Ornithorhynchus anatinus</name>
    <name type="common">Duckbill platypus</name>
    <dbReference type="NCBI Taxonomy" id="9258"/>
    <lineage>
        <taxon>Eukaryota</taxon>
        <taxon>Metazoa</taxon>
        <taxon>Chordata</taxon>
        <taxon>Craniata</taxon>
        <taxon>Vertebrata</taxon>
        <taxon>Euteleostomi</taxon>
        <taxon>Mammalia</taxon>
        <taxon>Monotremata</taxon>
        <taxon>Ornithorhynchidae</taxon>
        <taxon>Ornithorhynchus</taxon>
    </lineage>
</organism>
<name>F6ZXM2_ORNAN</name>
<feature type="compositionally biased region" description="Acidic residues" evidence="4">
    <location>
        <begin position="171"/>
        <end position="183"/>
    </location>
</feature>
<sequence length="455" mass="50133">MDPGAIRGPLKPPGPNPASNPRLMRRIIAEDPEWSLAIVPPLSELCIQHIVENFERNPILEHLLPGHRRKVLERLSPNLPLAVTANLVDDEGYWCRCCSRRWPVCRVSFYGSSWKRLFFERHLESVLTHFIPGTGDPDQVRGLLPLCRAYVRRLILDQLPPPVRQASPGPDDGDASDSGSEDSLDELARDHLDLGEVVAGLDRLEELHLVYGVRDCGMNFEWNLFLFTHRDCRSLAGALKACRTLKVLKLTRSRVTDEKARILVHGLLDHPALEELDLSHNLIGDRGARAVAKLLNHSRLRALNLSNNRVRAPGAQALARALAHNTTLTSLNLRLNRIEDEGGQALAHALQTNDTLVVLHLGSNELSEPTATLLSQVLSVNTTLASVNLSCNHIGPDGGKQLLEGMADNRTVVEFDLRLAEVGQESEYLMGQALKANQEAARLKAPLPGSAPTAS</sequence>
<dbReference type="STRING" id="9258.ENSOANP00000015023"/>
<dbReference type="RefSeq" id="XP_028902948.1">
    <property type="nucleotide sequence ID" value="XM_029047115.2"/>
</dbReference>
<dbReference type="InterPro" id="IPR032675">
    <property type="entry name" value="LRR_dom_sf"/>
</dbReference>
<dbReference type="eggNOG" id="KOG0619">
    <property type="taxonomic scope" value="Eukaryota"/>
</dbReference>
<dbReference type="GO" id="GO:0007018">
    <property type="term" value="P:microtubule-based movement"/>
    <property type="evidence" value="ECO:0000318"/>
    <property type="project" value="GO_Central"/>
</dbReference>
<dbReference type="GO" id="GO:0005856">
    <property type="term" value="C:cytoskeleton"/>
    <property type="evidence" value="ECO:0007669"/>
    <property type="project" value="UniProtKB-SubCell"/>
</dbReference>
<evidence type="ECO:0000256" key="3">
    <source>
        <dbReference type="ARBA" id="ARBA00023212"/>
    </source>
</evidence>
<dbReference type="CTD" id="21645"/>
<dbReference type="CDD" id="cd00116">
    <property type="entry name" value="LRR_RI"/>
    <property type="match status" value="1"/>
</dbReference>
<dbReference type="KEGG" id="oaa:100076629"/>
<proteinExistence type="predicted"/>
<dbReference type="InterPro" id="IPR052410">
    <property type="entry name" value="DRC5"/>
</dbReference>
<dbReference type="Ensembl" id="ENSOANT00000015026.4">
    <property type="protein sequence ID" value="ENSOANP00000015023.4"/>
    <property type="gene ID" value="ENSOANG00000009454.4"/>
</dbReference>
<dbReference type="SMART" id="SM00368">
    <property type="entry name" value="LRR_RI"/>
    <property type="match status" value="7"/>
</dbReference>